<dbReference type="Proteomes" id="UP000807306">
    <property type="component" value="Unassembled WGS sequence"/>
</dbReference>
<proteinExistence type="predicted"/>
<keyword evidence="2" id="KW-0812">Transmembrane</keyword>
<keyword evidence="2" id="KW-1133">Transmembrane helix</keyword>
<evidence type="ECO:0000256" key="1">
    <source>
        <dbReference type="SAM" id="MobiDB-lite"/>
    </source>
</evidence>
<protein>
    <submittedName>
        <fullName evidence="3">Uncharacterized protein</fullName>
    </submittedName>
</protein>
<dbReference type="AlphaFoldDB" id="A0A9P6E425"/>
<organism evidence="3 4">
    <name type="scientific">Crepidotus variabilis</name>
    <dbReference type="NCBI Taxonomy" id="179855"/>
    <lineage>
        <taxon>Eukaryota</taxon>
        <taxon>Fungi</taxon>
        <taxon>Dikarya</taxon>
        <taxon>Basidiomycota</taxon>
        <taxon>Agaricomycotina</taxon>
        <taxon>Agaricomycetes</taxon>
        <taxon>Agaricomycetidae</taxon>
        <taxon>Agaricales</taxon>
        <taxon>Agaricineae</taxon>
        <taxon>Crepidotaceae</taxon>
        <taxon>Crepidotus</taxon>
    </lineage>
</organism>
<accession>A0A9P6E425</accession>
<dbReference type="EMBL" id="MU157957">
    <property type="protein sequence ID" value="KAF9522176.1"/>
    <property type="molecule type" value="Genomic_DNA"/>
</dbReference>
<feature type="transmembrane region" description="Helical" evidence="2">
    <location>
        <begin position="153"/>
        <end position="172"/>
    </location>
</feature>
<feature type="compositionally biased region" description="Acidic residues" evidence="1">
    <location>
        <begin position="308"/>
        <end position="318"/>
    </location>
</feature>
<reference evidence="3" key="1">
    <citation type="submission" date="2020-11" db="EMBL/GenBank/DDBJ databases">
        <authorList>
            <consortium name="DOE Joint Genome Institute"/>
            <person name="Ahrendt S."/>
            <person name="Riley R."/>
            <person name="Andreopoulos W."/>
            <person name="Labutti K."/>
            <person name="Pangilinan J."/>
            <person name="Ruiz-Duenas F.J."/>
            <person name="Barrasa J.M."/>
            <person name="Sanchez-Garcia M."/>
            <person name="Camarero S."/>
            <person name="Miyauchi S."/>
            <person name="Serrano A."/>
            <person name="Linde D."/>
            <person name="Babiker R."/>
            <person name="Drula E."/>
            <person name="Ayuso-Fernandez I."/>
            <person name="Pacheco R."/>
            <person name="Padilla G."/>
            <person name="Ferreira P."/>
            <person name="Barriuso J."/>
            <person name="Kellner H."/>
            <person name="Castanera R."/>
            <person name="Alfaro M."/>
            <person name="Ramirez L."/>
            <person name="Pisabarro A.G."/>
            <person name="Kuo A."/>
            <person name="Tritt A."/>
            <person name="Lipzen A."/>
            <person name="He G."/>
            <person name="Yan M."/>
            <person name="Ng V."/>
            <person name="Cullen D."/>
            <person name="Martin F."/>
            <person name="Rosso M.-N."/>
            <person name="Henrissat B."/>
            <person name="Hibbett D."/>
            <person name="Martinez A.T."/>
            <person name="Grigoriev I.V."/>
        </authorList>
    </citation>
    <scope>NUCLEOTIDE SEQUENCE</scope>
    <source>
        <strain evidence="3">CBS 506.95</strain>
    </source>
</reference>
<feature type="region of interest" description="Disordered" evidence="1">
    <location>
        <begin position="297"/>
        <end position="318"/>
    </location>
</feature>
<evidence type="ECO:0000313" key="3">
    <source>
        <dbReference type="EMBL" id="KAF9522176.1"/>
    </source>
</evidence>
<feature type="transmembrane region" description="Helical" evidence="2">
    <location>
        <begin position="12"/>
        <end position="31"/>
    </location>
</feature>
<evidence type="ECO:0000313" key="4">
    <source>
        <dbReference type="Proteomes" id="UP000807306"/>
    </source>
</evidence>
<keyword evidence="4" id="KW-1185">Reference proteome</keyword>
<feature type="transmembrane region" description="Helical" evidence="2">
    <location>
        <begin position="82"/>
        <end position="102"/>
    </location>
</feature>
<name>A0A9P6E425_9AGAR</name>
<keyword evidence="2" id="KW-0472">Membrane</keyword>
<sequence length="318" mass="35808">MTSDEQLLFVRYNIQFASIVTLLKLYSITIIRLHGREKLNTFGFENRLSPPCFTFVADMPWPPTLSMFWLSRALSRSCDGAYRLAASLGLVGRIGILTVWGARTYAVFNKHRGVLAFVAALGVSRLLFCIIHVPFVSCVKRPKAFLGIPSELLAIMTMVDEMILAALSTYKIHQNMASTPKMDGTAQFTTKSIMRVIMEQGLLYLFFVTLLACGTITFYNLEGVMFEPLLNAFTVPVSGMMTCRFLIHLREWEDSRSGGDLDQESIDFAVEPIHFRDAPPDQETTLSWSEHLQRDPLLNFRANTPSSESEEPIGSDRV</sequence>
<feature type="transmembrane region" description="Helical" evidence="2">
    <location>
        <begin position="201"/>
        <end position="219"/>
    </location>
</feature>
<comment type="caution">
    <text evidence="3">The sequence shown here is derived from an EMBL/GenBank/DDBJ whole genome shotgun (WGS) entry which is preliminary data.</text>
</comment>
<feature type="transmembrane region" description="Helical" evidence="2">
    <location>
        <begin position="114"/>
        <end position="133"/>
    </location>
</feature>
<gene>
    <name evidence="3" type="ORF">CPB83DRAFT_840680</name>
</gene>
<dbReference type="OrthoDB" id="3267855at2759"/>
<evidence type="ECO:0000256" key="2">
    <source>
        <dbReference type="SAM" id="Phobius"/>
    </source>
</evidence>